<protein>
    <recommendedName>
        <fullName evidence="2">DNA-(apurinic or apyrimidinic site) lyase</fullName>
        <ecNumber evidence="2">4.2.99.18</ecNumber>
    </recommendedName>
</protein>
<feature type="domain" description="HhH-GPD" evidence="10">
    <location>
        <begin position="128"/>
        <end position="293"/>
    </location>
</feature>
<evidence type="ECO:0000313" key="12">
    <source>
        <dbReference type="Proteomes" id="UP001214638"/>
    </source>
</evidence>
<evidence type="ECO:0000256" key="4">
    <source>
        <dbReference type="ARBA" id="ARBA00022801"/>
    </source>
</evidence>
<dbReference type="GO" id="GO:0003684">
    <property type="term" value="F:damaged DNA binding"/>
    <property type="evidence" value="ECO:0007669"/>
    <property type="project" value="InterPro"/>
</dbReference>
<accession>A0AAD9PNQ5</accession>
<evidence type="ECO:0000256" key="7">
    <source>
        <dbReference type="ARBA" id="ARBA00023268"/>
    </source>
</evidence>
<organism evidence="11 12">
    <name type="scientific">Babesia duncani</name>
    <dbReference type="NCBI Taxonomy" id="323732"/>
    <lineage>
        <taxon>Eukaryota</taxon>
        <taxon>Sar</taxon>
        <taxon>Alveolata</taxon>
        <taxon>Apicomplexa</taxon>
        <taxon>Aconoidasida</taxon>
        <taxon>Piroplasmida</taxon>
        <taxon>Babesiidae</taxon>
        <taxon>Babesia</taxon>
    </lineage>
</organism>
<dbReference type="SUPFAM" id="SSF48150">
    <property type="entry name" value="DNA-glycosylase"/>
    <property type="match status" value="1"/>
</dbReference>
<dbReference type="InterPro" id="IPR003265">
    <property type="entry name" value="HhH-GPD_domain"/>
</dbReference>
<dbReference type="GO" id="GO:0140078">
    <property type="term" value="F:class I DNA-(apurinic or apyrimidinic site) endonuclease activity"/>
    <property type="evidence" value="ECO:0007669"/>
    <property type="project" value="UniProtKB-EC"/>
</dbReference>
<dbReference type="GeneID" id="94335363"/>
<keyword evidence="5" id="KW-0234">DNA repair</keyword>
<dbReference type="Pfam" id="PF07934">
    <property type="entry name" value="OGG_N"/>
    <property type="match status" value="1"/>
</dbReference>
<evidence type="ECO:0000256" key="2">
    <source>
        <dbReference type="ARBA" id="ARBA00012720"/>
    </source>
</evidence>
<dbReference type="Gene3D" id="3.30.310.40">
    <property type="match status" value="1"/>
</dbReference>
<dbReference type="GO" id="GO:0005634">
    <property type="term" value="C:nucleus"/>
    <property type="evidence" value="ECO:0007669"/>
    <property type="project" value="TreeGrafter"/>
</dbReference>
<keyword evidence="12" id="KW-1185">Reference proteome</keyword>
<dbReference type="KEGG" id="bdw:94335363"/>
<dbReference type="SUPFAM" id="SSF55945">
    <property type="entry name" value="TATA-box binding protein-like"/>
    <property type="match status" value="1"/>
</dbReference>
<keyword evidence="3" id="KW-0227">DNA damage</keyword>
<evidence type="ECO:0000256" key="5">
    <source>
        <dbReference type="ARBA" id="ARBA00023204"/>
    </source>
</evidence>
<comment type="catalytic activity">
    <reaction evidence="9">
        <text>2'-deoxyribonucleotide-(2'-deoxyribose 5'-phosphate)-2'-deoxyribonucleotide-DNA = a 3'-end 2'-deoxyribonucleotide-(2,3-dehydro-2,3-deoxyribose 5'-phosphate)-DNA + a 5'-end 5'-phospho-2'-deoxyribonucleoside-DNA + H(+)</text>
        <dbReference type="Rhea" id="RHEA:66592"/>
        <dbReference type="Rhea" id="RHEA-COMP:13180"/>
        <dbReference type="Rhea" id="RHEA-COMP:16897"/>
        <dbReference type="Rhea" id="RHEA-COMP:17067"/>
        <dbReference type="ChEBI" id="CHEBI:15378"/>
        <dbReference type="ChEBI" id="CHEBI:136412"/>
        <dbReference type="ChEBI" id="CHEBI:157695"/>
        <dbReference type="ChEBI" id="CHEBI:167181"/>
        <dbReference type="EC" id="4.2.99.18"/>
    </reaction>
</comment>
<evidence type="ECO:0000256" key="1">
    <source>
        <dbReference type="ARBA" id="ARBA00010679"/>
    </source>
</evidence>
<keyword evidence="7" id="KW-0511">Multifunctional enzyme</keyword>
<dbReference type="GO" id="GO:0034039">
    <property type="term" value="F:8-oxo-7,8-dihydroguanine DNA N-glycosylase activity"/>
    <property type="evidence" value="ECO:0007669"/>
    <property type="project" value="TreeGrafter"/>
</dbReference>
<evidence type="ECO:0000259" key="10">
    <source>
        <dbReference type="SMART" id="SM00478"/>
    </source>
</evidence>
<dbReference type="GO" id="GO:0006289">
    <property type="term" value="P:nucleotide-excision repair"/>
    <property type="evidence" value="ECO:0007669"/>
    <property type="project" value="InterPro"/>
</dbReference>
<evidence type="ECO:0000256" key="3">
    <source>
        <dbReference type="ARBA" id="ARBA00022763"/>
    </source>
</evidence>
<sequence>MKGFQDLGIPPHVLRPSLLLDTGLKSSIVLLYALVGQAFSWRRVGKNNWVGVIDSTVYEIEQNDNSTLYKCLYGTDDTKRLRHYFDLDHEYQVDSSQVPKIVSQILKRRQGIRILNQDLFECIISFICSANNNIKRITKLLFTLRESYGTFLYRHNYGGIDMDFYAFPTLSQLQTATREALEKLGFGYRARYLADSVNIMKSKGPTWLDKLKSLHDEDDLRLQLMELPGIGRKVADCIMLFGLERRDVVPVDVHILKIAQGLLGVKNVTRLNDKVHRKITQAFRLMLVLQGIYNRKLTT</sequence>
<dbReference type="EMBL" id="JALLKP010000001">
    <property type="protein sequence ID" value="KAK2198060.1"/>
    <property type="molecule type" value="Genomic_DNA"/>
</dbReference>
<comment type="similarity">
    <text evidence="1">Belongs to the type-1 OGG1 family.</text>
</comment>
<dbReference type="InterPro" id="IPR023170">
    <property type="entry name" value="HhH_base_excis_C"/>
</dbReference>
<dbReference type="InterPro" id="IPR052054">
    <property type="entry name" value="Oxidative_DNA_repair_enzyme"/>
</dbReference>
<dbReference type="Gene3D" id="1.10.1670.10">
    <property type="entry name" value="Helix-hairpin-Helix base-excision DNA repair enzymes (C-terminal)"/>
    <property type="match status" value="1"/>
</dbReference>
<dbReference type="GO" id="GO:0006285">
    <property type="term" value="P:base-excision repair, AP site formation"/>
    <property type="evidence" value="ECO:0007669"/>
    <property type="project" value="TreeGrafter"/>
</dbReference>
<comment type="caution">
    <text evidence="11">The sequence shown here is derived from an EMBL/GenBank/DDBJ whole genome shotgun (WGS) entry which is preliminary data.</text>
</comment>
<dbReference type="RefSeq" id="XP_067804902.1">
    <property type="nucleotide sequence ID" value="XM_067946111.1"/>
</dbReference>
<dbReference type="CDD" id="cd00056">
    <property type="entry name" value="ENDO3c"/>
    <property type="match status" value="1"/>
</dbReference>
<dbReference type="SMART" id="SM00478">
    <property type="entry name" value="ENDO3c"/>
    <property type="match status" value="1"/>
</dbReference>
<proteinExistence type="inferred from homology"/>
<dbReference type="AlphaFoldDB" id="A0AAD9PNQ5"/>
<dbReference type="EC" id="4.2.99.18" evidence="2"/>
<reference evidence="11" key="1">
    <citation type="journal article" date="2023" name="Nat. Microbiol.">
        <title>Babesia duncani multi-omics identifies virulence factors and drug targets.</title>
        <authorList>
            <person name="Singh P."/>
            <person name="Lonardi S."/>
            <person name="Liang Q."/>
            <person name="Vydyam P."/>
            <person name="Khabirova E."/>
            <person name="Fang T."/>
            <person name="Gihaz S."/>
            <person name="Thekkiniath J."/>
            <person name="Munshi M."/>
            <person name="Abel S."/>
            <person name="Ciampossin L."/>
            <person name="Batugedara G."/>
            <person name="Gupta M."/>
            <person name="Lu X.M."/>
            <person name="Lenz T."/>
            <person name="Chakravarty S."/>
            <person name="Cornillot E."/>
            <person name="Hu Y."/>
            <person name="Ma W."/>
            <person name="Gonzalez L.M."/>
            <person name="Sanchez S."/>
            <person name="Estrada K."/>
            <person name="Sanchez-Flores A."/>
            <person name="Montero E."/>
            <person name="Harb O.S."/>
            <person name="Le Roch K.G."/>
            <person name="Mamoun C.B."/>
        </authorList>
    </citation>
    <scope>NUCLEOTIDE SEQUENCE</scope>
    <source>
        <strain evidence="11">WA1</strain>
    </source>
</reference>
<keyword evidence="4" id="KW-0378">Hydrolase</keyword>
<dbReference type="InterPro" id="IPR011257">
    <property type="entry name" value="DNA_glycosylase"/>
</dbReference>
<dbReference type="Pfam" id="PF00730">
    <property type="entry name" value="HhH-GPD"/>
    <property type="match status" value="1"/>
</dbReference>
<keyword evidence="8" id="KW-0326">Glycosidase</keyword>
<dbReference type="InterPro" id="IPR012904">
    <property type="entry name" value="OGG_N"/>
</dbReference>
<evidence type="ECO:0000256" key="9">
    <source>
        <dbReference type="ARBA" id="ARBA00044632"/>
    </source>
</evidence>
<name>A0AAD9PNQ5_9APIC</name>
<keyword evidence="6" id="KW-0456">Lyase</keyword>
<evidence type="ECO:0000313" key="11">
    <source>
        <dbReference type="EMBL" id="KAK2198060.1"/>
    </source>
</evidence>
<gene>
    <name evidence="11" type="ORF">BdWA1_001065</name>
</gene>
<dbReference type="PANTHER" id="PTHR10242:SF2">
    <property type="entry name" value="N-GLYCOSYLASE_DNA LYASE"/>
    <property type="match status" value="1"/>
</dbReference>
<evidence type="ECO:0000256" key="8">
    <source>
        <dbReference type="ARBA" id="ARBA00023295"/>
    </source>
</evidence>
<dbReference type="Proteomes" id="UP001214638">
    <property type="component" value="Unassembled WGS sequence"/>
</dbReference>
<evidence type="ECO:0000256" key="6">
    <source>
        <dbReference type="ARBA" id="ARBA00023239"/>
    </source>
</evidence>
<dbReference type="PANTHER" id="PTHR10242">
    <property type="entry name" value="8-OXOGUANINE DNA GLYCOSYLASE"/>
    <property type="match status" value="1"/>
</dbReference>
<dbReference type="Gene3D" id="1.10.340.30">
    <property type="entry name" value="Hypothetical protein, domain 2"/>
    <property type="match status" value="1"/>
</dbReference>